<gene>
    <name evidence="1" type="ORF">BO80DRAFT_261877</name>
</gene>
<dbReference type="Proteomes" id="UP000249402">
    <property type="component" value="Unassembled WGS sequence"/>
</dbReference>
<sequence>MLFFNVRSWKIKTKQFLAGLRLLHPGVRYIGRQDYFYDGHLKFICSLCILNIDGMVCFVSCGKHSVGAEMDMVGCWRVPCVPVRASSCPLRLVAL</sequence>
<reference evidence="1 2" key="1">
    <citation type="submission" date="2018-02" db="EMBL/GenBank/DDBJ databases">
        <title>The genomes of Aspergillus section Nigri reveals drivers in fungal speciation.</title>
        <authorList>
            <consortium name="DOE Joint Genome Institute"/>
            <person name="Vesth T.C."/>
            <person name="Nybo J."/>
            <person name="Theobald S."/>
            <person name="Brandl J."/>
            <person name="Frisvad J.C."/>
            <person name="Nielsen K.F."/>
            <person name="Lyhne E.K."/>
            <person name="Kogle M.E."/>
            <person name="Kuo A."/>
            <person name="Riley R."/>
            <person name="Clum A."/>
            <person name="Nolan M."/>
            <person name="Lipzen A."/>
            <person name="Salamov A."/>
            <person name="Henrissat B."/>
            <person name="Wiebenga A."/>
            <person name="De vries R.P."/>
            <person name="Grigoriev I.V."/>
            <person name="Mortensen U.H."/>
            <person name="Andersen M.R."/>
            <person name="Baker S.E."/>
        </authorList>
    </citation>
    <scope>NUCLEOTIDE SEQUENCE [LARGE SCALE GENOMIC DNA]</scope>
    <source>
        <strain evidence="1 2">CBS 121593</strain>
    </source>
</reference>
<organism evidence="1 2">
    <name type="scientific">Aspergillus ibericus CBS 121593</name>
    <dbReference type="NCBI Taxonomy" id="1448316"/>
    <lineage>
        <taxon>Eukaryota</taxon>
        <taxon>Fungi</taxon>
        <taxon>Dikarya</taxon>
        <taxon>Ascomycota</taxon>
        <taxon>Pezizomycotina</taxon>
        <taxon>Eurotiomycetes</taxon>
        <taxon>Eurotiomycetidae</taxon>
        <taxon>Eurotiales</taxon>
        <taxon>Aspergillaceae</taxon>
        <taxon>Aspergillus</taxon>
        <taxon>Aspergillus subgen. Circumdati</taxon>
    </lineage>
</organism>
<dbReference type="RefSeq" id="XP_025569844.1">
    <property type="nucleotide sequence ID" value="XM_025714750.1"/>
</dbReference>
<keyword evidence="2" id="KW-1185">Reference proteome</keyword>
<evidence type="ECO:0000313" key="1">
    <source>
        <dbReference type="EMBL" id="RAK95516.1"/>
    </source>
</evidence>
<name>A0A395GJW8_9EURO</name>
<dbReference type="EMBL" id="KZ824491">
    <property type="protein sequence ID" value="RAK95516.1"/>
    <property type="molecule type" value="Genomic_DNA"/>
</dbReference>
<protein>
    <submittedName>
        <fullName evidence="1">Uncharacterized protein</fullName>
    </submittedName>
</protein>
<dbReference type="GeneID" id="37219615"/>
<evidence type="ECO:0000313" key="2">
    <source>
        <dbReference type="Proteomes" id="UP000249402"/>
    </source>
</evidence>
<accession>A0A395GJW8</accession>
<proteinExistence type="predicted"/>
<dbReference type="AlphaFoldDB" id="A0A395GJW8"/>
<dbReference type="VEuPathDB" id="FungiDB:BO80DRAFT_261877"/>